<feature type="domain" description="Galectin" evidence="4">
    <location>
        <begin position="32"/>
        <end position="177"/>
    </location>
</feature>
<sequence length="210" mass="23560">MKFLLALIGLLPLTSAIGMRCFSWNDRINDTQVFPLENPLKVGDVIYVSAIASMIPWATHFVLDLYEGSPTAQTINKNVSLRIMANLDTSEITFNTITPAFSYLEEPKTSPISRSFQFKLKLLVRDNDYQILINLKKVFYTYNFRRPSLNIVKAIGLQGIMFSTRSECLPAYGVKSSRDSQTITVDNGNVYYLYGPTLQGANTAAYTNTA</sequence>
<dbReference type="Proteomes" id="UP000835052">
    <property type="component" value="Unassembled WGS sequence"/>
</dbReference>
<feature type="chain" id="PRO_5035927932" description="Galectin" evidence="3">
    <location>
        <begin position="17"/>
        <end position="210"/>
    </location>
</feature>
<keyword evidence="1 2" id="KW-0430">Lectin</keyword>
<dbReference type="EMBL" id="CAJGYM010000011">
    <property type="protein sequence ID" value="CAD6189590.1"/>
    <property type="molecule type" value="Genomic_DNA"/>
</dbReference>
<keyword evidence="3" id="KW-0732">Signal</keyword>
<protein>
    <recommendedName>
        <fullName evidence="2">Galectin</fullName>
    </recommendedName>
</protein>
<keyword evidence="6" id="KW-1185">Reference proteome</keyword>
<dbReference type="GO" id="GO:0030246">
    <property type="term" value="F:carbohydrate binding"/>
    <property type="evidence" value="ECO:0007669"/>
    <property type="project" value="UniProtKB-UniRule"/>
</dbReference>
<evidence type="ECO:0000256" key="1">
    <source>
        <dbReference type="ARBA" id="ARBA00022734"/>
    </source>
</evidence>
<name>A0A8S1H912_9PELO</name>
<gene>
    <name evidence="5" type="ORF">CAUJ_LOCUS5509</name>
</gene>
<feature type="signal peptide" evidence="3">
    <location>
        <begin position="1"/>
        <end position="16"/>
    </location>
</feature>
<reference evidence="5" key="1">
    <citation type="submission" date="2020-10" db="EMBL/GenBank/DDBJ databases">
        <authorList>
            <person name="Kikuchi T."/>
        </authorList>
    </citation>
    <scope>NUCLEOTIDE SEQUENCE</scope>
    <source>
        <strain evidence="5">NKZ352</strain>
    </source>
</reference>
<comment type="caution">
    <text evidence="5">The sequence shown here is derived from an EMBL/GenBank/DDBJ whole genome shotgun (WGS) entry which is preliminary data.</text>
</comment>
<dbReference type="AlphaFoldDB" id="A0A8S1H912"/>
<evidence type="ECO:0000256" key="3">
    <source>
        <dbReference type="SAM" id="SignalP"/>
    </source>
</evidence>
<dbReference type="Pfam" id="PF00337">
    <property type="entry name" value="Gal-bind_lectin"/>
    <property type="match status" value="1"/>
</dbReference>
<dbReference type="Gene3D" id="2.60.120.200">
    <property type="match status" value="1"/>
</dbReference>
<accession>A0A8S1H912</accession>
<dbReference type="InterPro" id="IPR001079">
    <property type="entry name" value="Galectin_CRD"/>
</dbReference>
<evidence type="ECO:0000313" key="6">
    <source>
        <dbReference type="Proteomes" id="UP000835052"/>
    </source>
</evidence>
<dbReference type="SMART" id="SM00908">
    <property type="entry name" value="Gal-bind_lectin"/>
    <property type="match status" value="1"/>
</dbReference>
<dbReference type="SUPFAM" id="SSF49899">
    <property type="entry name" value="Concanavalin A-like lectins/glucanases"/>
    <property type="match status" value="1"/>
</dbReference>
<organism evidence="5 6">
    <name type="scientific">Caenorhabditis auriculariae</name>
    <dbReference type="NCBI Taxonomy" id="2777116"/>
    <lineage>
        <taxon>Eukaryota</taxon>
        <taxon>Metazoa</taxon>
        <taxon>Ecdysozoa</taxon>
        <taxon>Nematoda</taxon>
        <taxon>Chromadorea</taxon>
        <taxon>Rhabditida</taxon>
        <taxon>Rhabditina</taxon>
        <taxon>Rhabditomorpha</taxon>
        <taxon>Rhabditoidea</taxon>
        <taxon>Rhabditidae</taxon>
        <taxon>Peloderinae</taxon>
        <taxon>Caenorhabditis</taxon>
    </lineage>
</organism>
<dbReference type="InterPro" id="IPR013320">
    <property type="entry name" value="ConA-like_dom_sf"/>
</dbReference>
<proteinExistence type="predicted"/>
<evidence type="ECO:0000256" key="2">
    <source>
        <dbReference type="RuleBase" id="RU102079"/>
    </source>
</evidence>
<evidence type="ECO:0000313" key="5">
    <source>
        <dbReference type="EMBL" id="CAD6189590.1"/>
    </source>
</evidence>
<evidence type="ECO:0000259" key="4">
    <source>
        <dbReference type="PROSITE" id="PS51304"/>
    </source>
</evidence>
<dbReference type="PROSITE" id="PS51304">
    <property type="entry name" value="GALECTIN"/>
    <property type="match status" value="1"/>
</dbReference>